<dbReference type="Pfam" id="PF07963">
    <property type="entry name" value="N_methyl"/>
    <property type="match status" value="1"/>
</dbReference>
<dbReference type="NCBIfam" id="TIGR02532">
    <property type="entry name" value="IV_pilin_GFxxxE"/>
    <property type="match status" value="1"/>
</dbReference>
<dbReference type="Pfam" id="PF07596">
    <property type="entry name" value="SBP_bac_10"/>
    <property type="match status" value="1"/>
</dbReference>
<evidence type="ECO:0000256" key="1">
    <source>
        <dbReference type="ARBA" id="ARBA00022481"/>
    </source>
</evidence>
<dbReference type="PRINTS" id="PR00813">
    <property type="entry name" value="BCTERIALGSPG"/>
</dbReference>
<dbReference type="SUPFAM" id="SSF54523">
    <property type="entry name" value="Pili subunits"/>
    <property type="match status" value="1"/>
</dbReference>
<dbReference type="InterPro" id="IPR011453">
    <property type="entry name" value="DUF1559"/>
</dbReference>
<gene>
    <name evidence="4" type="ORF">M2350_000486</name>
</gene>
<comment type="caution">
    <text evidence="4">The sequence shown here is derived from an EMBL/GenBank/DDBJ whole genome shotgun (WGS) entry which is preliminary data.</text>
</comment>
<keyword evidence="2" id="KW-1133">Transmembrane helix</keyword>
<keyword evidence="5" id="KW-1185">Reference proteome</keyword>
<feature type="domain" description="DUF1559" evidence="3">
    <location>
        <begin position="39"/>
        <end position="97"/>
    </location>
</feature>
<evidence type="ECO:0000313" key="4">
    <source>
        <dbReference type="EMBL" id="MCS3918089.1"/>
    </source>
</evidence>
<keyword evidence="2" id="KW-0812">Transmembrane</keyword>
<reference evidence="4 5" key="1">
    <citation type="submission" date="2022-08" db="EMBL/GenBank/DDBJ databases">
        <title>Bacterial and archaeal communities from various locations to study Microbial Dark Matter (Phase II).</title>
        <authorList>
            <person name="Stepanauskas R."/>
        </authorList>
    </citation>
    <scope>NUCLEOTIDE SEQUENCE [LARGE SCALE GENOMIC DNA]</scope>
    <source>
        <strain evidence="4 5">PD1</strain>
    </source>
</reference>
<evidence type="ECO:0000259" key="3">
    <source>
        <dbReference type="Pfam" id="PF07596"/>
    </source>
</evidence>
<dbReference type="EMBL" id="JANUCP010000001">
    <property type="protein sequence ID" value="MCS3918089.1"/>
    <property type="molecule type" value="Genomic_DNA"/>
</dbReference>
<dbReference type="PROSITE" id="PS00409">
    <property type="entry name" value="PROKAR_NTER_METHYL"/>
    <property type="match status" value="1"/>
</dbReference>
<dbReference type="Proteomes" id="UP001204798">
    <property type="component" value="Unassembled WGS sequence"/>
</dbReference>
<sequence length="240" mass="27871">MFGQRNQMPRRTGFTLIELLVVIAIIAILAAILFPVFSQARDKARAAACLSHSRQIGTAIQMYSQDYDESLVPHWYTHWAWNGVHGWWWFELIFPYTRNNQFMSCQSGWFTINHAYPSPHQDILSYGYNCIRNTAYSWRDPAGYYGACTYAANSAGNQFGEGKFGIVLPQISRPAEFIVLGECLTPEFWNIAHPDWGRQPWVARRHQEGFHMIFADGHAKWYRRTEKEWWFRTGVVPPGI</sequence>
<dbReference type="Gene3D" id="3.30.700.10">
    <property type="entry name" value="Glycoprotein, Type 4 Pilin"/>
    <property type="match status" value="1"/>
</dbReference>
<feature type="transmembrane region" description="Helical" evidence="2">
    <location>
        <begin position="12"/>
        <end position="37"/>
    </location>
</feature>
<evidence type="ECO:0000313" key="5">
    <source>
        <dbReference type="Proteomes" id="UP001204798"/>
    </source>
</evidence>
<dbReference type="InterPro" id="IPR000983">
    <property type="entry name" value="Bac_GSPG_pilin"/>
</dbReference>
<keyword evidence="2" id="KW-0472">Membrane</keyword>
<protein>
    <submittedName>
        <fullName evidence="4">Prepilin-type N-terminal cleavage/methylation domain-containing protein/prepilin-type processing-associated H-X9-DG protein</fullName>
    </submittedName>
</protein>
<evidence type="ECO:0000256" key="2">
    <source>
        <dbReference type="SAM" id="Phobius"/>
    </source>
</evidence>
<dbReference type="InterPro" id="IPR012902">
    <property type="entry name" value="N_methyl_site"/>
</dbReference>
<name>A0ABT2EJG5_9BACT</name>
<accession>A0ABT2EJG5</accession>
<proteinExistence type="predicted"/>
<dbReference type="InterPro" id="IPR045584">
    <property type="entry name" value="Pilin-like"/>
</dbReference>
<keyword evidence="1" id="KW-0488">Methylation</keyword>
<dbReference type="RefSeq" id="WP_259093440.1">
    <property type="nucleotide sequence ID" value="NZ_CP130454.1"/>
</dbReference>
<dbReference type="PANTHER" id="PTHR30093">
    <property type="entry name" value="GENERAL SECRETION PATHWAY PROTEIN G"/>
    <property type="match status" value="1"/>
</dbReference>
<organism evidence="4 5">
    <name type="scientific">Candidatus Fervidibacter sacchari</name>
    <dbReference type="NCBI Taxonomy" id="1448929"/>
    <lineage>
        <taxon>Bacteria</taxon>
        <taxon>Candidatus Fervidibacterota</taxon>
        <taxon>Candidatus Fervidibacter</taxon>
    </lineage>
</organism>